<evidence type="ECO:0008006" key="3">
    <source>
        <dbReference type="Google" id="ProtNLM"/>
    </source>
</evidence>
<dbReference type="PANTHER" id="PTHR32166">
    <property type="entry name" value="OSJNBA0013A04.12 PROTEIN"/>
    <property type="match status" value="1"/>
</dbReference>
<protein>
    <recommendedName>
        <fullName evidence="3">DUF659 domain-containing protein</fullName>
    </recommendedName>
</protein>
<dbReference type="EMBL" id="JANJYI010000007">
    <property type="protein sequence ID" value="KAK2641148.1"/>
    <property type="molecule type" value="Genomic_DNA"/>
</dbReference>
<accession>A0AAD9WSR4</accession>
<dbReference type="Proteomes" id="UP001280121">
    <property type="component" value="Unassembled WGS sequence"/>
</dbReference>
<evidence type="ECO:0000313" key="2">
    <source>
        <dbReference type="Proteomes" id="UP001280121"/>
    </source>
</evidence>
<keyword evidence="2" id="KW-1185">Reference proteome</keyword>
<name>A0AAD9WSR4_9ROSI</name>
<dbReference type="AlphaFoldDB" id="A0AAD9WSR4"/>
<dbReference type="PANTHER" id="PTHR32166:SF74">
    <property type="entry name" value="OS05G0256350 PROTEIN"/>
    <property type="match status" value="1"/>
</dbReference>
<evidence type="ECO:0000313" key="1">
    <source>
        <dbReference type="EMBL" id="KAK2641148.1"/>
    </source>
</evidence>
<reference evidence="1" key="1">
    <citation type="journal article" date="2023" name="Plant J.">
        <title>Genome sequences and population genomics provide insights into the demographic history, inbreeding, and mutation load of two 'living fossil' tree species of Dipteronia.</title>
        <authorList>
            <person name="Feng Y."/>
            <person name="Comes H.P."/>
            <person name="Chen J."/>
            <person name="Zhu S."/>
            <person name="Lu R."/>
            <person name="Zhang X."/>
            <person name="Li P."/>
            <person name="Qiu J."/>
            <person name="Olsen K.M."/>
            <person name="Qiu Y."/>
        </authorList>
    </citation>
    <scope>NUCLEOTIDE SEQUENCE</scope>
    <source>
        <strain evidence="1">KIB01</strain>
    </source>
</reference>
<comment type="caution">
    <text evidence="1">The sequence shown here is derived from an EMBL/GenBank/DDBJ whole genome shotgun (WGS) entry which is preliminary data.</text>
</comment>
<gene>
    <name evidence="1" type="ORF">Ddye_022911</name>
</gene>
<proteinExistence type="predicted"/>
<organism evidence="1 2">
    <name type="scientific">Dipteronia dyeriana</name>
    <dbReference type="NCBI Taxonomy" id="168575"/>
    <lineage>
        <taxon>Eukaryota</taxon>
        <taxon>Viridiplantae</taxon>
        <taxon>Streptophyta</taxon>
        <taxon>Embryophyta</taxon>
        <taxon>Tracheophyta</taxon>
        <taxon>Spermatophyta</taxon>
        <taxon>Magnoliopsida</taxon>
        <taxon>eudicotyledons</taxon>
        <taxon>Gunneridae</taxon>
        <taxon>Pentapetalae</taxon>
        <taxon>rosids</taxon>
        <taxon>malvids</taxon>
        <taxon>Sapindales</taxon>
        <taxon>Sapindaceae</taxon>
        <taxon>Hippocastanoideae</taxon>
        <taxon>Acereae</taxon>
        <taxon>Dipteronia</taxon>
    </lineage>
</organism>
<sequence>MEKIGVSNVVQIVTDNVSNNVLWFASKWAKEARPIKVVEMILMPSFWNHMVFALKVSSPLVRVLLLVDGERKPPMRYIYEAMDRAKEPLPNHLRGMNKDMK</sequence>